<reference evidence="1" key="1">
    <citation type="submission" date="2022-11" db="EMBL/GenBank/DDBJ databases">
        <title>Genome Resource of Sclerotinia nivalis Strain SnTB1, a Plant Pathogen Isolated from American Ginseng.</title>
        <authorList>
            <person name="Fan S."/>
        </authorList>
    </citation>
    <scope>NUCLEOTIDE SEQUENCE</scope>
    <source>
        <strain evidence="1">SnTB1</strain>
    </source>
</reference>
<sequence length="85" mass="9694">MLLRYFRLQMSESADMLTIARTLSIDIAIKLLSYVVYEIKSPDYRHDASLDGDFPLPMINILAPGMSEKRYASPSWACSYTLVKT</sequence>
<keyword evidence="2" id="KW-1185">Reference proteome</keyword>
<dbReference type="Proteomes" id="UP001152300">
    <property type="component" value="Unassembled WGS sequence"/>
</dbReference>
<gene>
    <name evidence="1" type="ORF">OCU04_006704</name>
</gene>
<evidence type="ECO:0000313" key="1">
    <source>
        <dbReference type="EMBL" id="KAJ8064360.1"/>
    </source>
</evidence>
<evidence type="ECO:0000313" key="2">
    <source>
        <dbReference type="Proteomes" id="UP001152300"/>
    </source>
</evidence>
<name>A0A9X0AKF3_9HELO</name>
<comment type="caution">
    <text evidence="1">The sequence shown here is derived from an EMBL/GenBank/DDBJ whole genome shotgun (WGS) entry which is preliminary data.</text>
</comment>
<accession>A0A9X0AKF3</accession>
<dbReference type="EMBL" id="JAPEIS010000007">
    <property type="protein sequence ID" value="KAJ8064360.1"/>
    <property type="molecule type" value="Genomic_DNA"/>
</dbReference>
<organism evidence="1 2">
    <name type="scientific">Sclerotinia nivalis</name>
    <dbReference type="NCBI Taxonomy" id="352851"/>
    <lineage>
        <taxon>Eukaryota</taxon>
        <taxon>Fungi</taxon>
        <taxon>Dikarya</taxon>
        <taxon>Ascomycota</taxon>
        <taxon>Pezizomycotina</taxon>
        <taxon>Leotiomycetes</taxon>
        <taxon>Helotiales</taxon>
        <taxon>Sclerotiniaceae</taxon>
        <taxon>Sclerotinia</taxon>
    </lineage>
</organism>
<proteinExistence type="predicted"/>
<protein>
    <submittedName>
        <fullName evidence="1">Uncharacterized protein</fullName>
    </submittedName>
</protein>
<dbReference type="AlphaFoldDB" id="A0A9X0AKF3"/>